<evidence type="ECO:0000313" key="3">
    <source>
        <dbReference type="Proteomes" id="UP000694380"/>
    </source>
</evidence>
<dbReference type="Proteomes" id="UP000694380">
    <property type="component" value="Unplaced"/>
</dbReference>
<name>A0A8C3F6W5_CHRPI</name>
<reference evidence="2" key="1">
    <citation type="submission" date="2025-08" db="UniProtKB">
        <authorList>
            <consortium name="Ensembl"/>
        </authorList>
    </citation>
    <scope>IDENTIFICATION</scope>
</reference>
<sequence length="106" mass="11777">MLIFSLTLIGFESGLLFLSSIRDQSFFDDMTYVRNICPEKVRPCLPSLKAPLKLPSPEPNSVTVCAANFNVNKLNKLLNWSHCLGICTDGATSMTGKYTRFVAQTK</sequence>
<evidence type="ECO:0000313" key="2">
    <source>
        <dbReference type="Ensembl" id="ENSCPBP00000000824.1"/>
    </source>
</evidence>
<dbReference type="Ensembl" id="ENSCPBT00000001027.1">
    <property type="protein sequence ID" value="ENSCPBP00000000824.1"/>
    <property type="gene ID" value="ENSCPBG00000000675.1"/>
</dbReference>
<dbReference type="AlphaFoldDB" id="A0A8C3F6W5"/>
<keyword evidence="3" id="KW-1185">Reference proteome</keyword>
<feature type="chain" id="PRO_5034211075" evidence="1">
    <location>
        <begin position="17"/>
        <end position="106"/>
    </location>
</feature>
<keyword evidence="1" id="KW-0732">Signal</keyword>
<protein>
    <submittedName>
        <fullName evidence="2">Uncharacterized protein</fullName>
    </submittedName>
</protein>
<reference evidence="2" key="2">
    <citation type="submission" date="2025-09" db="UniProtKB">
        <authorList>
            <consortium name="Ensembl"/>
        </authorList>
    </citation>
    <scope>IDENTIFICATION</scope>
</reference>
<evidence type="ECO:0000256" key="1">
    <source>
        <dbReference type="SAM" id="SignalP"/>
    </source>
</evidence>
<proteinExistence type="predicted"/>
<feature type="signal peptide" evidence="1">
    <location>
        <begin position="1"/>
        <end position="16"/>
    </location>
</feature>
<accession>A0A8C3F6W5</accession>
<organism evidence="2 3">
    <name type="scientific">Chrysemys picta bellii</name>
    <name type="common">Western painted turtle</name>
    <name type="synonym">Emys bellii</name>
    <dbReference type="NCBI Taxonomy" id="8478"/>
    <lineage>
        <taxon>Eukaryota</taxon>
        <taxon>Metazoa</taxon>
        <taxon>Chordata</taxon>
        <taxon>Craniata</taxon>
        <taxon>Vertebrata</taxon>
        <taxon>Euteleostomi</taxon>
        <taxon>Archelosauria</taxon>
        <taxon>Testudinata</taxon>
        <taxon>Testudines</taxon>
        <taxon>Cryptodira</taxon>
        <taxon>Durocryptodira</taxon>
        <taxon>Testudinoidea</taxon>
        <taxon>Emydidae</taxon>
        <taxon>Chrysemys</taxon>
    </lineage>
</organism>